<feature type="compositionally biased region" description="Polar residues" evidence="1">
    <location>
        <begin position="58"/>
        <end position="73"/>
    </location>
</feature>
<dbReference type="AlphaFoldDB" id="O33154"/>
<dbReference type="EMBL" id="Y14607">
    <property type="protein sequence ID" value="CAA74954.1"/>
    <property type="molecule type" value="Genomic_DNA"/>
</dbReference>
<feature type="region of interest" description="Disordered" evidence="1">
    <location>
        <begin position="58"/>
        <end position="84"/>
    </location>
</feature>
<organism evidence="2">
    <name type="scientific">Methanosarcina mazei</name>
    <name type="common">Methanosarcina frisia</name>
    <dbReference type="NCBI Taxonomy" id="2209"/>
    <lineage>
        <taxon>Archaea</taxon>
        <taxon>Methanobacteriati</taxon>
        <taxon>Methanobacteriota</taxon>
        <taxon>Stenosarchaea group</taxon>
        <taxon>Methanomicrobia</taxon>
        <taxon>Methanosarcinales</taxon>
        <taxon>Methanosarcinaceae</taxon>
        <taxon>Methanosarcina</taxon>
    </lineage>
</organism>
<name>O33154_METMZ</name>
<proteinExistence type="predicted"/>
<protein>
    <submittedName>
        <fullName evidence="2">Uncharacterized protein</fullName>
    </submittedName>
</protein>
<accession>O33154</accession>
<feature type="compositionally biased region" description="Basic and acidic residues" evidence="1">
    <location>
        <begin position="74"/>
        <end position="84"/>
    </location>
</feature>
<sequence>MDCSLKHGIEPPVGTGSSFMLRSLKPALRGTRSATRDWSVFLRLMHSKTTQAMASLRTGNLNSPASTYSNSEGTRSEKVERTKRMGSENTFDARHFSLRTFSQVWLPLKRRTKGLSPFITMPMGAALGCSNPVLAMISEIPSLIPKDERSIS</sequence>
<evidence type="ECO:0000313" key="2">
    <source>
        <dbReference type="EMBL" id="CAA74954.1"/>
    </source>
</evidence>
<reference evidence="2" key="1">
    <citation type="submission" date="1997-08" db="EMBL/GenBank/DDBJ databases">
        <title>Methanosarcina mazei S-6 genomic DNA segment.</title>
        <authorList>
            <person name="Conway de Macario E."/>
            <person name="Hickey A.J."/>
            <person name="Macario A.J.L."/>
        </authorList>
    </citation>
    <scope>NUCLEOTIDE SEQUENCE</scope>
    <source>
        <strain evidence="2">S-6</strain>
    </source>
</reference>
<evidence type="ECO:0000256" key="1">
    <source>
        <dbReference type="SAM" id="MobiDB-lite"/>
    </source>
</evidence>